<dbReference type="Proteomes" id="UP001157887">
    <property type="component" value="Unassembled WGS sequence"/>
</dbReference>
<name>A0AAJ6IC76_ACIJO</name>
<keyword evidence="3" id="KW-1185">Reference proteome</keyword>
<reference evidence="2 3" key="2">
    <citation type="submission" date="2023-04" db="EMBL/GenBank/DDBJ databases">
        <title>Acinetobacter johnsonii isolate AYTCM encoding NDM-1, OXA-58 and PER-1.</title>
        <authorList>
            <person name="Tian C."/>
            <person name="Wang S."/>
            <person name="Fan X."/>
            <person name="Xia D."/>
        </authorList>
    </citation>
    <scope>NUCLEOTIDE SEQUENCE [LARGE SCALE GENOMIC DNA]</scope>
    <source>
        <strain evidence="2 3">AYTCM</strain>
    </source>
</reference>
<accession>A0AAJ6IC76</accession>
<proteinExistence type="predicted"/>
<dbReference type="PIRSF" id="PIRSF029208">
    <property type="entry name" value="Phage_tail_GPU"/>
    <property type="match status" value="1"/>
</dbReference>
<reference evidence="1" key="1">
    <citation type="submission" date="2022-09" db="EMBL/GenBank/DDBJ databases">
        <title>Intensive care unit water sources are persistently colonized with multi-drug resistant bacteria and are the site of extensive horizontal gene transfer of antibiotic resistance genes.</title>
        <authorList>
            <person name="Diorio-Toth L."/>
        </authorList>
    </citation>
    <scope>NUCLEOTIDE SEQUENCE</scope>
    <source>
        <strain evidence="1">GD04065</strain>
    </source>
</reference>
<evidence type="ECO:0000313" key="3">
    <source>
        <dbReference type="Proteomes" id="UP001244586"/>
    </source>
</evidence>
<dbReference type="EMBL" id="CP121776">
    <property type="protein sequence ID" value="WMG17440.1"/>
    <property type="molecule type" value="Genomic_DNA"/>
</dbReference>
<dbReference type="Pfam" id="PF06995">
    <property type="entry name" value="Phage_P2_GpU"/>
    <property type="match status" value="1"/>
</dbReference>
<dbReference type="InterPro" id="IPR016912">
    <property type="entry name" value="Phage_P2_GpU"/>
</dbReference>
<gene>
    <name evidence="1" type="ORF">N7566_15895</name>
    <name evidence="2" type="ORF">QBJ73_13775</name>
</gene>
<protein>
    <submittedName>
        <fullName evidence="2">Phage tail protein</fullName>
    </submittedName>
</protein>
<organism evidence="2 3">
    <name type="scientific">Acinetobacter johnsonii</name>
    <dbReference type="NCBI Taxonomy" id="40214"/>
    <lineage>
        <taxon>Bacteria</taxon>
        <taxon>Pseudomonadati</taxon>
        <taxon>Pseudomonadota</taxon>
        <taxon>Gammaproteobacteria</taxon>
        <taxon>Moraxellales</taxon>
        <taxon>Moraxellaceae</taxon>
        <taxon>Acinetobacter</taxon>
    </lineage>
</organism>
<sequence length="146" mass="16115">MMMALGLFVFQLSTASYQELQRSTAWRHPSNSRVGNTPAYQFTGKDEETINLSGVIYPEITGYQNSLDMLRNMGDTGKQYILIEGTGKIYGLVIIKDVQETRSNFFHNGGTRKITFSVSLIITEDTTKKLLGATGQALLSLGGLIL</sequence>
<evidence type="ECO:0000313" key="1">
    <source>
        <dbReference type="EMBL" id="MDG9788437.1"/>
    </source>
</evidence>
<dbReference type="InterPro" id="IPR009734">
    <property type="entry name" value="Myoviridae_GpU"/>
</dbReference>
<dbReference type="EMBL" id="JAOECG010000032">
    <property type="protein sequence ID" value="MDG9788437.1"/>
    <property type="molecule type" value="Genomic_DNA"/>
</dbReference>
<dbReference type="AlphaFoldDB" id="A0AAJ6IC76"/>
<dbReference type="Proteomes" id="UP001244586">
    <property type="component" value="Chromosome"/>
</dbReference>
<dbReference type="RefSeq" id="WP_010326493.1">
    <property type="nucleotide sequence ID" value="NZ_CANMLB010000013.1"/>
</dbReference>
<evidence type="ECO:0000313" key="2">
    <source>
        <dbReference type="EMBL" id="WMG17440.1"/>
    </source>
</evidence>